<dbReference type="OrthoDB" id="273771at2759"/>
<dbReference type="EMBL" id="LFYR01001429">
    <property type="protein sequence ID" value="KMZ61991.1"/>
    <property type="molecule type" value="Genomic_DNA"/>
</dbReference>
<name>A0A0K9NYT5_ZOSMR</name>
<dbReference type="GO" id="GO:0003677">
    <property type="term" value="F:DNA binding"/>
    <property type="evidence" value="ECO:0000318"/>
    <property type="project" value="GO_Central"/>
</dbReference>
<feature type="repeat" description="WD" evidence="2">
    <location>
        <begin position="178"/>
        <end position="220"/>
    </location>
</feature>
<dbReference type="PANTHER" id="PTHR14773:SF2">
    <property type="entry name" value="(WILD MALAYSIAN BANANA) HYPOTHETICAL PROTEIN"/>
    <property type="match status" value="1"/>
</dbReference>
<evidence type="ECO:0000256" key="2">
    <source>
        <dbReference type="PROSITE-ProRule" id="PRU00221"/>
    </source>
</evidence>
<dbReference type="SUPFAM" id="SSF50978">
    <property type="entry name" value="WD40 repeat-like"/>
    <property type="match status" value="1"/>
</dbReference>
<proteinExistence type="inferred from homology"/>
<dbReference type="Pfam" id="PF00400">
    <property type="entry name" value="WD40"/>
    <property type="match status" value="1"/>
</dbReference>
<dbReference type="PROSITE" id="PS50082">
    <property type="entry name" value="WD_REPEATS_2"/>
    <property type="match status" value="1"/>
</dbReference>
<dbReference type="InterPro" id="IPR050853">
    <property type="entry name" value="WD_repeat_DNA-damage-binding"/>
</dbReference>
<sequence length="311" mass="33636">MGSAEPIASSPIFRSPELQWVPRNPSRVPQFRGTRANKSADSTLPLRRSTRKRIHSSLSPNEDTPAISPVQTHVEESPLVAYVDSSALQYSCDHSSFKDPSLLPSCGPISGFRLTGKTMRDTRLTKIYSLDVSYLTESRFLVTAGGHGGFISIFGGDMEEQIDQENQQQHEAGAVMSWRGSKSWISGVRFVDDNPMMLVSSSNDGKLIVWDTSKSAVESKSPLIVAESKGLHSNGIFGMDKCGHTIATASKDSSVGIWKMSSSGEVVAERTISGHHKGVVRGVCFGSPHKLSWTEGAMGSAMGFTVSDLKI</sequence>
<dbReference type="Gene3D" id="2.130.10.10">
    <property type="entry name" value="YVTN repeat-like/Quinoprotein amine dehydrogenase"/>
    <property type="match status" value="2"/>
</dbReference>
<evidence type="ECO:0000256" key="1">
    <source>
        <dbReference type="ARBA" id="ARBA00005434"/>
    </source>
</evidence>
<dbReference type="InterPro" id="IPR036322">
    <property type="entry name" value="WD40_repeat_dom_sf"/>
</dbReference>
<evidence type="ECO:0000256" key="3">
    <source>
        <dbReference type="SAM" id="MobiDB-lite"/>
    </source>
</evidence>
<dbReference type="InterPro" id="IPR015943">
    <property type="entry name" value="WD40/YVTN_repeat-like_dom_sf"/>
</dbReference>
<accession>A0A0K9NYT5</accession>
<reference evidence="5" key="1">
    <citation type="journal article" date="2016" name="Nature">
        <title>The genome of the seagrass Zostera marina reveals angiosperm adaptation to the sea.</title>
        <authorList>
            <person name="Olsen J.L."/>
            <person name="Rouze P."/>
            <person name="Verhelst B."/>
            <person name="Lin Y.-C."/>
            <person name="Bayer T."/>
            <person name="Collen J."/>
            <person name="Dattolo E."/>
            <person name="De Paoli E."/>
            <person name="Dittami S."/>
            <person name="Maumus F."/>
            <person name="Michel G."/>
            <person name="Kersting A."/>
            <person name="Lauritano C."/>
            <person name="Lohaus R."/>
            <person name="Toepel M."/>
            <person name="Tonon T."/>
            <person name="Vanneste K."/>
            <person name="Amirebrahimi M."/>
            <person name="Brakel J."/>
            <person name="Bostroem C."/>
            <person name="Chovatia M."/>
            <person name="Grimwood J."/>
            <person name="Jenkins J.W."/>
            <person name="Jueterbock A."/>
            <person name="Mraz A."/>
            <person name="Stam W.T."/>
            <person name="Tice H."/>
            <person name="Bornberg-Bauer E."/>
            <person name="Green P.J."/>
            <person name="Pearson G.A."/>
            <person name="Procaccini G."/>
            <person name="Duarte C.M."/>
            <person name="Schmutz J."/>
            <person name="Reusch T.B.H."/>
            <person name="Van de Peer Y."/>
        </authorList>
    </citation>
    <scope>NUCLEOTIDE SEQUENCE [LARGE SCALE GENOMIC DNA]</scope>
    <source>
        <strain evidence="5">cv. Finnish</strain>
    </source>
</reference>
<dbReference type="PANTHER" id="PTHR14773">
    <property type="entry name" value="WD REPEAT-CONTAINING PROTEIN 76"/>
    <property type="match status" value="1"/>
</dbReference>
<organism evidence="4 5">
    <name type="scientific">Zostera marina</name>
    <name type="common">Eelgrass</name>
    <dbReference type="NCBI Taxonomy" id="29655"/>
    <lineage>
        <taxon>Eukaryota</taxon>
        <taxon>Viridiplantae</taxon>
        <taxon>Streptophyta</taxon>
        <taxon>Embryophyta</taxon>
        <taxon>Tracheophyta</taxon>
        <taxon>Spermatophyta</taxon>
        <taxon>Magnoliopsida</taxon>
        <taxon>Liliopsida</taxon>
        <taxon>Zosteraceae</taxon>
        <taxon>Zostera</taxon>
    </lineage>
</organism>
<dbReference type="GO" id="GO:0005634">
    <property type="term" value="C:nucleus"/>
    <property type="evidence" value="ECO:0000318"/>
    <property type="project" value="GO_Central"/>
</dbReference>
<dbReference type="STRING" id="29655.A0A0K9NYT5"/>
<dbReference type="GO" id="GO:2000001">
    <property type="term" value="P:regulation of DNA damage checkpoint"/>
    <property type="evidence" value="ECO:0000318"/>
    <property type="project" value="GO_Central"/>
</dbReference>
<dbReference type="SMART" id="SM00320">
    <property type="entry name" value="WD40"/>
    <property type="match status" value="2"/>
</dbReference>
<comment type="similarity">
    <text evidence="1">Belongs to the WD repeat DDB2/WDR76 family.</text>
</comment>
<feature type="region of interest" description="Disordered" evidence="3">
    <location>
        <begin position="1"/>
        <end position="67"/>
    </location>
</feature>
<evidence type="ECO:0000313" key="5">
    <source>
        <dbReference type="Proteomes" id="UP000036987"/>
    </source>
</evidence>
<dbReference type="InterPro" id="IPR001680">
    <property type="entry name" value="WD40_rpt"/>
</dbReference>
<dbReference type="Proteomes" id="UP000036987">
    <property type="component" value="Unassembled WGS sequence"/>
</dbReference>
<keyword evidence="2" id="KW-0853">WD repeat</keyword>
<dbReference type="AlphaFoldDB" id="A0A0K9NYT5"/>
<gene>
    <name evidence="4" type="ORF">ZOSMA_49G00590</name>
</gene>
<comment type="caution">
    <text evidence="4">The sequence shown here is derived from an EMBL/GenBank/DDBJ whole genome shotgun (WGS) entry which is preliminary data.</text>
</comment>
<keyword evidence="5" id="KW-1185">Reference proteome</keyword>
<protein>
    <submittedName>
        <fullName evidence="4">Cleavage stimulation factor-related WD40protein</fullName>
    </submittedName>
</protein>
<evidence type="ECO:0000313" key="4">
    <source>
        <dbReference type="EMBL" id="KMZ61991.1"/>
    </source>
</evidence>